<dbReference type="Proteomes" id="UP000886523">
    <property type="component" value="Unassembled WGS sequence"/>
</dbReference>
<sequence length="244" mass="27585">MSGEATPSLTGVLPMFQGLQNRWEVLLSTIAPTQKRYILAAMEWLNKYHEKAGKTPAYVMAMVLNPSIKFSFIMKYWSPIEQETAMDWIKAELATYRAREASKLTTCSSIKKAACPHSRLGIESDDEEDNETDLDTECTLYISERRASSSKDILAYWQVSTSRFCLIWRIGNLSADTKTPGTRNYLSHMVLRCHGLSAYSGDIRPLRACIFFKLRDTHQKTHPHAARSDGSTTNVEVHVEEGPT</sequence>
<organism evidence="2 3">
    <name type="scientific">Hydnum rufescens UP504</name>
    <dbReference type="NCBI Taxonomy" id="1448309"/>
    <lineage>
        <taxon>Eukaryota</taxon>
        <taxon>Fungi</taxon>
        <taxon>Dikarya</taxon>
        <taxon>Basidiomycota</taxon>
        <taxon>Agaricomycotina</taxon>
        <taxon>Agaricomycetes</taxon>
        <taxon>Cantharellales</taxon>
        <taxon>Hydnaceae</taxon>
        <taxon>Hydnum</taxon>
    </lineage>
</organism>
<dbReference type="EMBL" id="MU128917">
    <property type="protein sequence ID" value="KAF9519535.1"/>
    <property type="molecule type" value="Genomic_DNA"/>
</dbReference>
<comment type="caution">
    <text evidence="2">The sequence shown here is derived from an EMBL/GenBank/DDBJ whole genome shotgun (WGS) entry which is preliminary data.</text>
</comment>
<name>A0A9P6E226_9AGAM</name>
<evidence type="ECO:0008006" key="4">
    <source>
        <dbReference type="Google" id="ProtNLM"/>
    </source>
</evidence>
<dbReference type="OrthoDB" id="2690041at2759"/>
<evidence type="ECO:0000256" key="1">
    <source>
        <dbReference type="SAM" id="MobiDB-lite"/>
    </source>
</evidence>
<dbReference type="InterPro" id="IPR012337">
    <property type="entry name" value="RNaseH-like_sf"/>
</dbReference>
<dbReference type="SUPFAM" id="SSF53098">
    <property type="entry name" value="Ribonuclease H-like"/>
    <property type="match status" value="1"/>
</dbReference>
<reference evidence="2" key="1">
    <citation type="journal article" date="2020" name="Nat. Commun.">
        <title>Large-scale genome sequencing of mycorrhizal fungi provides insights into the early evolution of symbiotic traits.</title>
        <authorList>
            <person name="Miyauchi S."/>
            <person name="Kiss E."/>
            <person name="Kuo A."/>
            <person name="Drula E."/>
            <person name="Kohler A."/>
            <person name="Sanchez-Garcia M."/>
            <person name="Morin E."/>
            <person name="Andreopoulos B."/>
            <person name="Barry K.W."/>
            <person name="Bonito G."/>
            <person name="Buee M."/>
            <person name="Carver A."/>
            <person name="Chen C."/>
            <person name="Cichocki N."/>
            <person name="Clum A."/>
            <person name="Culley D."/>
            <person name="Crous P.W."/>
            <person name="Fauchery L."/>
            <person name="Girlanda M."/>
            <person name="Hayes R.D."/>
            <person name="Keri Z."/>
            <person name="LaButti K."/>
            <person name="Lipzen A."/>
            <person name="Lombard V."/>
            <person name="Magnuson J."/>
            <person name="Maillard F."/>
            <person name="Murat C."/>
            <person name="Nolan M."/>
            <person name="Ohm R.A."/>
            <person name="Pangilinan J."/>
            <person name="Pereira M.F."/>
            <person name="Perotto S."/>
            <person name="Peter M."/>
            <person name="Pfister S."/>
            <person name="Riley R."/>
            <person name="Sitrit Y."/>
            <person name="Stielow J.B."/>
            <person name="Szollosi G."/>
            <person name="Zifcakova L."/>
            <person name="Stursova M."/>
            <person name="Spatafora J.W."/>
            <person name="Tedersoo L."/>
            <person name="Vaario L.M."/>
            <person name="Yamada A."/>
            <person name="Yan M."/>
            <person name="Wang P."/>
            <person name="Xu J."/>
            <person name="Bruns T."/>
            <person name="Baldrian P."/>
            <person name="Vilgalys R."/>
            <person name="Dunand C."/>
            <person name="Henrissat B."/>
            <person name="Grigoriev I.V."/>
            <person name="Hibbett D."/>
            <person name="Nagy L.G."/>
            <person name="Martin F.M."/>
        </authorList>
    </citation>
    <scope>NUCLEOTIDE SEQUENCE</scope>
    <source>
        <strain evidence="2">UP504</strain>
    </source>
</reference>
<accession>A0A9P6E226</accession>
<gene>
    <name evidence="2" type="ORF">BS47DRAFT_1154422</name>
</gene>
<dbReference type="AlphaFoldDB" id="A0A9P6E226"/>
<feature type="region of interest" description="Disordered" evidence="1">
    <location>
        <begin position="222"/>
        <end position="244"/>
    </location>
</feature>
<evidence type="ECO:0000313" key="2">
    <source>
        <dbReference type="EMBL" id="KAF9519535.1"/>
    </source>
</evidence>
<protein>
    <recommendedName>
        <fullName evidence="4">Transposase</fullName>
    </recommendedName>
</protein>
<proteinExistence type="predicted"/>
<keyword evidence="3" id="KW-1185">Reference proteome</keyword>
<evidence type="ECO:0000313" key="3">
    <source>
        <dbReference type="Proteomes" id="UP000886523"/>
    </source>
</evidence>